<dbReference type="SUPFAM" id="SSF53474">
    <property type="entry name" value="alpha/beta-Hydrolases"/>
    <property type="match status" value="1"/>
</dbReference>
<protein>
    <submittedName>
        <fullName evidence="6">Alpha/beta fold hydrolase</fullName>
    </submittedName>
</protein>
<dbReference type="InterPro" id="IPR000073">
    <property type="entry name" value="AB_hydrolase_1"/>
</dbReference>
<dbReference type="Gene3D" id="3.40.50.1820">
    <property type="entry name" value="alpha/beta hydrolase"/>
    <property type="match status" value="1"/>
</dbReference>
<sequence length="594" mass="64103">MNKNWAAYAATCAMVVALTGCGGGGGSTPETKPAQEDLLRPYREQVLNWTTCDSTILGRALSEDEVAFADRLQCAYLRAPMDYNMPSRGDVSVAMMRLSVRDPAKKRGTLFVNPGGPGVDGLGNALRLATTYTTLSDPSSDMGALQLRLLAEYDVVGFSPRGTGASTRLVCGTNELQRHDDATPEGRTPQVIENMLYNARKDAEACKKNPLTPYINSDTTARDLDLMRGLVGDEKLNYLGYSWGTWLGAWYAASFPERAGRMVLDSNMNFTNNDEDGDFRKRYTMSFQRLWDEVYAPYAARHPNYFNLGSSPEAVRTTFKAIHPKVRNAITAQLVKNMYGVHDEVDGALGYVTMAHGLSTAMAATPSGDLAAVQQALQSISFAPNNAQRDANLRKAAVELAAKVMTPDAPSSTSLPWGSAVLNAVKCNDTPAIADPDYWVALGNEYAQKYPLMGSLITESTCAFWGGPSVTRPPVAALAPLDILMVQSQFDGPTAAEGALEAFESLPKGHMVYVSGEASHGVFPYLRRCVDAPVIRYLLGESPAERTTVCEAKPLPLDARASVATRSVQASGFKDAKAAEARISQFKRGAGVVP</sequence>
<gene>
    <name evidence="6" type="ORF">DZC30_21090</name>
</gene>
<dbReference type="PROSITE" id="PS51257">
    <property type="entry name" value="PROKAR_LIPOPROTEIN"/>
    <property type="match status" value="1"/>
</dbReference>
<dbReference type="PANTHER" id="PTHR43248">
    <property type="entry name" value="2-SUCCINYL-6-HYDROXY-2,4-CYCLOHEXADIENE-1-CARBOXYLATE SYNTHASE"/>
    <property type="match status" value="1"/>
</dbReference>
<dbReference type="Proteomes" id="UP000261948">
    <property type="component" value="Unassembled WGS sequence"/>
</dbReference>
<proteinExistence type="inferred from homology"/>
<dbReference type="AlphaFoldDB" id="A0A373F738"/>
<dbReference type="Pfam" id="PF00561">
    <property type="entry name" value="Abhydrolase_1"/>
    <property type="match status" value="1"/>
</dbReference>
<dbReference type="InterPro" id="IPR029058">
    <property type="entry name" value="AB_hydrolase_fold"/>
</dbReference>
<feature type="domain" description="Peptidase S33 tripeptidyl aminopeptidase-like C-terminal" evidence="5">
    <location>
        <begin position="452"/>
        <end position="550"/>
    </location>
</feature>
<dbReference type="InterPro" id="IPR013595">
    <property type="entry name" value="Pept_S33_TAP-like_C"/>
</dbReference>
<dbReference type="InterPro" id="IPR051601">
    <property type="entry name" value="Serine_prot/Carboxylest_S33"/>
</dbReference>
<dbReference type="EMBL" id="QURR01000042">
    <property type="protein sequence ID" value="RGE39973.1"/>
    <property type="molecule type" value="Genomic_DNA"/>
</dbReference>
<evidence type="ECO:0000259" key="4">
    <source>
        <dbReference type="Pfam" id="PF00561"/>
    </source>
</evidence>
<keyword evidence="2" id="KW-0732">Signal</keyword>
<reference evidence="6 7" key="1">
    <citation type="submission" date="2018-08" db="EMBL/GenBank/DDBJ databases">
        <title>Comamonas testosteroni strain SWCO2.</title>
        <authorList>
            <person name="Jiang N."/>
            <person name="Zhang X.Z."/>
        </authorList>
    </citation>
    <scope>NUCLEOTIDE SEQUENCE [LARGE SCALE GENOMIC DNA]</scope>
    <source>
        <strain evidence="6 7">SWCO2</strain>
    </source>
</reference>
<evidence type="ECO:0000313" key="7">
    <source>
        <dbReference type="Proteomes" id="UP000261948"/>
    </source>
</evidence>
<comment type="similarity">
    <text evidence="1">Belongs to the peptidase S33 family.</text>
</comment>
<evidence type="ECO:0000256" key="3">
    <source>
        <dbReference type="ARBA" id="ARBA00022801"/>
    </source>
</evidence>
<evidence type="ECO:0000256" key="1">
    <source>
        <dbReference type="ARBA" id="ARBA00010088"/>
    </source>
</evidence>
<dbReference type="Pfam" id="PF08386">
    <property type="entry name" value="Abhydrolase_4"/>
    <property type="match status" value="1"/>
</dbReference>
<dbReference type="GO" id="GO:0016787">
    <property type="term" value="F:hydrolase activity"/>
    <property type="evidence" value="ECO:0007669"/>
    <property type="project" value="UniProtKB-KW"/>
</dbReference>
<keyword evidence="7" id="KW-1185">Reference proteome</keyword>
<feature type="domain" description="AB hydrolase-1" evidence="4">
    <location>
        <begin position="146"/>
        <end position="295"/>
    </location>
</feature>
<keyword evidence="3 6" id="KW-0378">Hydrolase</keyword>
<evidence type="ECO:0000256" key="2">
    <source>
        <dbReference type="ARBA" id="ARBA00022729"/>
    </source>
</evidence>
<organism evidence="6 7">
    <name type="scientific">Comamonas testosteroni</name>
    <name type="common">Pseudomonas testosteroni</name>
    <dbReference type="NCBI Taxonomy" id="285"/>
    <lineage>
        <taxon>Bacteria</taxon>
        <taxon>Pseudomonadati</taxon>
        <taxon>Pseudomonadota</taxon>
        <taxon>Betaproteobacteria</taxon>
        <taxon>Burkholderiales</taxon>
        <taxon>Comamonadaceae</taxon>
        <taxon>Comamonas</taxon>
    </lineage>
</organism>
<name>A0A373F738_COMTE</name>
<accession>A0A373F738</accession>
<dbReference type="OrthoDB" id="5519806at2"/>
<dbReference type="PANTHER" id="PTHR43248:SF29">
    <property type="entry name" value="TRIPEPTIDYL AMINOPEPTIDASE"/>
    <property type="match status" value="1"/>
</dbReference>
<comment type="caution">
    <text evidence="6">The sequence shown here is derived from an EMBL/GenBank/DDBJ whole genome shotgun (WGS) entry which is preliminary data.</text>
</comment>
<evidence type="ECO:0000313" key="6">
    <source>
        <dbReference type="EMBL" id="RGE39973.1"/>
    </source>
</evidence>
<evidence type="ECO:0000259" key="5">
    <source>
        <dbReference type="Pfam" id="PF08386"/>
    </source>
</evidence>